<evidence type="ECO:0000256" key="1">
    <source>
        <dbReference type="SAM" id="MobiDB-lite"/>
    </source>
</evidence>
<feature type="region of interest" description="Disordered" evidence="1">
    <location>
        <begin position="170"/>
        <end position="222"/>
    </location>
</feature>
<feature type="compositionally biased region" description="Basic residues" evidence="1">
    <location>
        <begin position="100"/>
        <end position="109"/>
    </location>
</feature>
<feature type="region of interest" description="Disordered" evidence="1">
    <location>
        <begin position="81"/>
        <end position="125"/>
    </location>
</feature>
<feature type="compositionally biased region" description="Low complexity" evidence="1">
    <location>
        <begin position="86"/>
        <end position="99"/>
    </location>
</feature>
<feature type="region of interest" description="Disordered" evidence="1">
    <location>
        <begin position="46"/>
        <end position="68"/>
    </location>
</feature>
<feature type="region of interest" description="Disordered" evidence="1">
    <location>
        <begin position="711"/>
        <end position="738"/>
    </location>
</feature>
<sequence length="831" mass="93233">MDGLDLDAEAADNAVPSCLYRGSPKNLHSLQSSSSAIDLHTYYRARGERRQQHSENDGYYSRPNSFASMNQLNLPHCQRNRHSYHQGEQQQQEQQQQQQQKKRTSKKTLKASGARKEKKEESTESFDRICSLLTHLISDASTALERAPGSGSGTAVIRAMNTAVITPLVYADSENSEDDGRSDDVEAESVDDEPKQHQQYRHTLEPNSDRDIRSMDSRVSRTRSSGFLEKNISKRRSLFLELQDCQPDYNEQREVDGPHKESVVVGGDVKEKNYSSEPDVTALQIPSWQSTERTAMIRVYRPEDSTTLEDSTTPTPEDLGSYGTGPSPPVFKGLRRCASFPSMHSDMVEMQNAGELQQVIQCMDAELDKAVETIDGLTRDLLAVATHQSWMQMKLEKSSQSQAMQNEGMEGSFDEHQSLESGWPSLSSDATVSFPDDSDGWVKTSLWNRGVPIDCSSTTTSSQEDLDCLHDANQNDHPNFSSPWESELSSQDFSRYLEALEKIVAMGQDPEDRDRTLYERPIFPGLDDAIYHKANISQRSSGSSYTLNNDISFPMSSSDRSLEACFNGLTDPNHSKMVPAHGDVSTQYNDEFLMSGSDMRAKGSIRSTLCFTNLDWGLWRRATMPAAWPTSPRPELRPAENEKEKLSFEDSVAFTNILNMYASLILLFFWTIVFAVAVLFVVPSLAELSGQHARRSLEEMQQLLIRPCHDQDDGQRAAWRNPSTSIADDTPKPSPTSSCYRRPYLASQGEMQGPRNRRKLNHQRLRRTLMTSPKAVYANLSRTAFFNQDKNISEDESWPSRASSCSSLSETTAANTSAILDDLNMIIALAK</sequence>
<keyword evidence="2" id="KW-0812">Transmembrane</keyword>
<dbReference type="OrthoDB" id="2418247at2759"/>
<keyword evidence="2" id="KW-0472">Membrane</keyword>
<organism evidence="3 4">
    <name type="scientific">Modicella reniformis</name>
    <dbReference type="NCBI Taxonomy" id="1440133"/>
    <lineage>
        <taxon>Eukaryota</taxon>
        <taxon>Fungi</taxon>
        <taxon>Fungi incertae sedis</taxon>
        <taxon>Mucoromycota</taxon>
        <taxon>Mortierellomycotina</taxon>
        <taxon>Mortierellomycetes</taxon>
        <taxon>Mortierellales</taxon>
        <taxon>Mortierellaceae</taxon>
        <taxon>Modicella</taxon>
    </lineage>
</organism>
<dbReference type="AlphaFoldDB" id="A0A9P6SNU2"/>
<dbReference type="Proteomes" id="UP000749646">
    <property type="component" value="Unassembled WGS sequence"/>
</dbReference>
<proteinExistence type="predicted"/>
<protein>
    <submittedName>
        <fullName evidence="3">Uncharacterized protein</fullName>
    </submittedName>
</protein>
<comment type="caution">
    <text evidence="3">The sequence shown here is derived from an EMBL/GenBank/DDBJ whole genome shotgun (WGS) entry which is preliminary data.</text>
</comment>
<name>A0A9P6SNU2_9FUNG</name>
<evidence type="ECO:0000313" key="3">
    <source>
        <dbReference type="EMBL" id="KAF9984619.1"/>
    </source>
</evidence>
<feature type="compositionally biased region" description="Basic and acidic residues" evidence="1">
    <location>
        <begin position="114"/>
        <end position="125"/>
    </location>
</feature>
<feature type="transmembrane region" description="Helical" evidence="2">
    <location>
        <begin position="660"/>
        <end position="686"/>
    </location>
</feature>
<dbReference type="EMBL" id="JAAAHW010003370">
    <property type="protein sequence ID" value="KAF9984619.1"/>
    <property type="molecule type" value="Genomic_DNA"/>
</dbReference>
<feature type="compositionally biased region" description="Basic and acidic residues" evidence="1">
    <location>
        <begin position="46"/>
        <end position="56"/>
    </location>
</feature>
<accession>A0A9P6SNU2</accession>
<feature type="region of interest" description="Disordered" evidence="1">
    <location>
        <begin position="303"/>
        <end position="330"/>
    </location>
</feature>
<keyword evidence="4" id="KW-1185">Reference proteome</keyword>
<gene>
    <name evidence="3" type="ORF">BGZ65_013042</name>
</gene>
<evidence type="ECO:0000313" key="4">
    <source>
        <dbReference type="Proteomes" id="UP000749646"/>
    </source>
</evidence>
<reference evidence="3" key="1">
    <citation type="journal article" date="2020" name="Fungal Divers.">
        <title>Resolving the Mortierellaceae phylogeny through synthesis of multi-gene phylogenetics and phylogenomics.</title>
        <authorList>
            <person name="Vandepol N."/>
            <person name="Liber J."/>
            <person name="Desiro A."/>
            <person name="Na H."/>
            <person name="Kennedy M."/>
            <person name="Barry K."/>
            <person name="Grigoriev I.V."/>
            <person name="Miller A.N."/>
            <person name="O'Donnell K."/>
            <person name="Stajich J.E."/>
            <person name="Bonito G."/>
        </authorList>
    </citation>
    <scope>NUCLEOTIDE SEQUENCE</scope>
    <source>
        <strain evidence="3">MES-2147</strain>
    </source>
</reference>
<feature type="compositionally biased region" description="Basic and acidic residues" evidence="1">
    <location>
        <begin position="192"/>
        <end position="219"/>
    </location>
</feature>
<evidence type="ECO:0000256" key="2">
    <source>
        <dbReference type="SAM" id="Phobius"/>
    </source>
</evidence>
<keyword evidence="2" id="KW-1133">Transmembrane helix</keyword>